<feature type="domain" description="Gp28/Gp37-like" evidence="1">
    <location>
        <begin position="18"/>
        <end position="330"/>
    </location>
</feature>
<sequence length="337" mass="36752">MVEIISALTASGHKSICVYDIRLNLLGRIESWVSLVWPERYNVYSDTQGAQLELHDTTALQALCRPDRYLWLVGSDRLMRIVSAQKSDHKLVIAAKDAACILDERGHTDTLSNFAAEETLRSLVSSAAAWPCLELGDAAGLTDTYSGEVKPGSLLKLVEQVCQELDIGFRVRFDQPKAKLLFELFRPKLDPNARYAPQYGNLTDLTYTESITGYKNVCVVVGAEGTATVGAAENTGSARRELIVDATSKKKEGGQSQADYLAALRAQGEQELAKHTRLENFRFTPTGSITVGMVVEASLPGTDIQAAARITSVTLSSQKGENSVSTEIGTPIIRRKQ</sequence>
<dbReference type="RefSeq" id="WP_005939229.1">
    <property type="nucleotide sequence ID" value="NZ_GL538265.1"/>
</dbReference>
<dbReference type="HOGENOM" id="CLU_823227_0_0_9"/>
<dbReference type="InterPro" id="IPR029432">
    <property type="entry name" value="Gp28/Gp37-like_dom"/>
</dbReference>
<comment type="caution">
    <text evidence="2">The sequence shown here is derived from an EMBL/GenBank/DDBJ whole genome shotgun (WGS) entry which is preliminary data.</text>
</comment>
<gene>
    <name evidence="2" type="ORF">HMPREF9436_00701</name>
</gene>
<evidence type="ECO:0000313" key="2">
    <source>
        <dbReference type="EMBL" id="EFQ07789.1"/>
    </source>
</evidence>
<dbReference type="Pfam" id="PF14594">
    <property type="entry name" value="Sipho_Gp37"/>
    <property type="match status" value="1"/>
</dbReference>
<dbReference type="STRING" id="748224.HMPREF9436_00701"/>
<dbReference type="OrthoDB" id="9255846at2"/>
<dbReference type="AlphaFoldDB" id="E2ZGB7"/>
<proteinExistence type="predicted"/>
<organism evidence="2 3">
    <name type="scientific">Faecalibacterium cf. prausnitzii KLE1255</name>
    <dbReference type="NCBI Taxonomy" id="748224"/>
    <lineage>
        <taxon>Bacteria</taxon>
        <taxon>Bacillati</taxon>
        <taxon>Bacillota</taxon>
        <taxon>Clostridia</taxon>
        <taxon>Eubacteriales</taxon>
        <taxon>Oscillospiraceae</taxon>
        <taxon>Faecalibacterium</taxon>
    </lineage>
</organism>
<protein>
    <recommendedName>
        <fullName evidence="1">Gp28/Gp37-like domain-containing protein</fullName>
    </recommendedName>
</protein>
<evidence type="ECO:0000259" key="1">
    <source>
        <dbReference type="Pfam" id="PF14594"/>
    </source>
</evidence>
<dbReference type="Proteomes" id="UP000006028">
    <property type="component" value="Unassembled WGS sequence"/>
</dbReference>
<name>E2ZGB7_9FIRM</name>
<accession>E2ZGB7</accession>
<reference evidence="2 3" key="1">
    <citation type="submission" date="2010-08" db="EMBL/GenBank/DDBJ databases">
        <authorList>
            <person name="Weinstock G."/>
            <person name="Sodergren E."/>
            <person name="Clifton S."/>
            <person name="Fulton L."/>
            <person name="Fulton B."/>
            <person name="Courtney L."/>
            <person name="Fronick C."/>
            <person name="Harrison M."/>
            <person name="Strong C."/>
            <person name="Farmer C."/>
            <person name="Delahaunty K."/>
            <person name="Markovic C."/>
            <person name="Hall O."/>
            <person name="Minx P."/>
            <person name="Tomlinson C."/>
            <person name="Mitreva M."/>
            <person name="Hou S."/>
            <person name="Chen J."/>
            <person name="Wollam A."/>
            <person name="Pepin K.H."/>
            <person name="Johnson M."/>
            <person name="Bhonagiri V."/>
            <person name="Zhang X."/>
            <person name="Suruliraj S."/>
            <person name="Warren W."/>
            <person name="Chinwalla A."/>
            <person name="Mardis E.R."/>
            <person name="Wilson R.K."/>
        </authorList>
    </citation>
    <scope>NUCLEOTIDE SEQUENCE [LARGE SCALE GENOMIC DNA]</scope>
    <source>
        <strain evidence="2 3">KLE1255</strain>
    </source>
</reference>
<dbReference type="BioCyc" id="FCF748224-HMP:GTSS-3053-MONOMER"/>
<dbReference type="EMBL" id="AECU01000054">
    <property type="protein sequence ID" value="EFQ07789.1"/>
    <property type="molecule type" value="Genomic_DNA"/>
</dbReference>
<evidence type="ECO:0000313" key="3">
    <source>
        <dbReference type="Proteomes" id="UP000006028"/>
    </source>
</evidence>